<accession>A0A6V7HH87</accession>
<name>A0A6V7HH87_9HYME</name>
<reference evidence="1" key="1">
    <citation type="submission" date="2020-07" db="EMBL/GenBank/DDBJ databases">
        <authorList>
            <person name="Nazaruddin N."/>
        </authorList>
    </citation>
    <scope>NUCLEOTIDE SEQUENCE</scope>
</reference>
<dbReference type="Proteomes" id="UP000752696">
    <property type="component" value="Unassembled WGS sequence"/>
</dbReference>
<evidence type="ECO:0000313" key="1">
    <source>
        <dbReference type="EMBL" id="CAD1479671.1"/>
    </source>
</evidence>
<dbReference type="AlphaFoldDB" id="A0A6V7HH87"/>
<dbReference type="OrthoDB" id="10506935at2759"/>
<evidence type="ECO:0000313" key="2">
    <source>
        <dbReference type="Proteomes" id="UP000752696"/>
    </source>
</evidence>
<feature type="non-terminal residue" evidence="1">
    <location>
        <position position="108"/>
    </location>
</feature>
<protein>
    <submittedName>
        <fullName evidence="1">Uncharacterized protein</fullName>
    </submittedName>
</protein>
<feature type="non-terminal residue" evidence="1">
    <location>
        <position position="1"/>
    </location>
</feature>
<proteinExistence type="predicted"/>
<dbReference type="EMBL" id="CAJDYZ010011576">
    <property type="protein sequence ID" value="CAD1479671.1"/>
    <property type="molecule type" value="Genomic_DNA"/>
</dbReference>
<keyword evidence="2" id="KW-1185">Reference proteome</keyword>
<sequence length="108" mass="12546">ACHSLGKSTVTHGDELREGPFDFVLNDISQHYLRETVGTLQWNRSRSLIDCCSSQGGEMASKRTRYALQRWLATPFFRDTTNKRFKQRIEMNGNRLLLMKHAGQWKSK</sequence>
<comment type="caution">
    <text evidence="1">The sequence shown here is derived from an EMBL/GenBank/DDBJ whole genome shotgun (WGS) entry which is preliminary data.</text>
</comment>
<gene>
    <name evidence="1" type="ORF">MHI_LOCUS874309</name>
</gene>
<organism evidence="1 2">
    <name type="scientific">Heterotrigona itama</name>
    <dbReference type="NCBI Taxonomy" id="395501"/>
    <lineage>
        <taxon>Eukaryota</taxon>
        <taxon>Metazoa</taxon>
        <taxon>Ecdysozoa</taxon>
        <taxon>Arthropoda</taxon>
        <taxon>Hexapoda</taxon>
        <taxon>Insecta</taxon>
        <taxon>Pterygota</taxon>
        <taxon>Neoptera</taxon>
        <taxon>Endopterygota</taxon>
        <taxon>Hymenoptera</taxon>
        <taxon>Apocrita</taxon>
        <taxon>Aculeata</taxon>
        <taxon>Apoidea</taxon>
        <taxon>Anthophila</taxon>
        <taxon>Apidae</taxon>
        <taxon>Heterotrigona</taxon>
    </lineage>
</organism>